<dbReference type="Gene3D" id="3.40.50.10490">
    <property type="entry name" value="Glucose-6-phosphate isomerase like protein, domain 1"/>
    <property type="match status" value="1"/>
</dbReference>
<dbReference type="InterPro" id="IPR000281">
    <property type="entry name" value="HTH_RpiR"/>
</dbReference>
<accession>A0A0L0QTV7</accession>
<dbReference type="InterPro" id="IPR036388">
    <property type="entry name" value="WH-like_DNA-bd_sf"/>
</dbReference>
<dbReference type="EMBL" id="LGTO01000005">
    <property type="protein sequence ID" value="KNE21638.1"/>
    <property type="molecule type" value="Genomic_DNA"/>
</dbReference>
<evidence type="ECO:0000313" key="5">
    <source>
        <dbReference type="EMBL" id="KNE21638.1"/>
    </source>
</evidence>
<keyword evidence="2" id="KW-0238">DNA-binding</keyword>
<dbReference type="InterPro" id="IPR035472">
    <property type="entry name" value="RpiR-like_SIS"/>
</dbReference>
<dbReference type="InterPro" id="IPR046348">
    <property type="entry name" value="SIS_dom_sf"/>
</dbReference>
<proteinExistence type="predicted"/>
<dbReference type="SUPFAM" id="SSF46689">
    <property type="entry name" value="Homeodomain-like"/>
    <property type="match status" value="1"/>
</dbReference>
<dbReference type="PANTHER" id="PTHR30514">
    <property type="entry name" value="GLUCOKINASE"/>
    <property type="match status" value="1"/>
</dbReference>
<dbReference type="Proteomes" id="UP000036780">
    <property type="component" value="Unassembled WGS sequence"/>
</dbReference>
<protein>
    <recommendedName>
        <fullName evidence="4">HTH rpiR-type domain-containing protein</fullName>
    </recommendedName>
</protein>
<dbReference type="GO" id="GO:1901135">
    <property type="term" value="P:carbohydrate derivative metabolic process"/>
    <property type="evidence" value="ECO:0007669"/>
    <property type="project" value="InterPro"/>
</dbReference>
<dbReference type="Gene3D" id="1.10.10.10">
    <property type="entry name" value="Winged helix-like DNA-binding domain superfamily/Winged helix DNA-binding domain"/>
    <property type="match status" value="1"/>
</dbReference>
<dbReference type="PATRIC" id="fig|1473.5.peg.4725"/>
<reference evidence="6" key="1">
    <citation type="submission" date="2015-07" db="EMBL/GenBank/DDBJ databases">
        <title>Fjat-10053 dsm26.</title>
        <authorList>
            <person name="Liu B."/>
            <person name="Wang J."/>
            <person name="Zhu Y."/>
            <person name="Liu G."/>
            <person name="Chen Q."/>
            <person name="Chen Z."/>
            <person name="Lan J."/>
            <person name="Che J."/>
            <person name="Ge C."/>
            <person name="Shi H."/>
            <person name="Pan Z."/>
            <person name="Liu X."/>
        </authorList>
    </citation>
    <scope>NUCLEOTIDE SEQUENCE [LARGE SCALE GENOMIC DNA]</scope>
    <source>
        <strain evidence="6">DSM 26</strain>
    </source>
</reference>
<name>A0A0L0QTV7_VIRPA</name>
<evidence type="ECO:0000256" key="3">
    <source>
        <dbReference type="ARBA" id="ARBA00023163"/>
    </source>
</evidence>
<evidence type="ECO:0000313" key="6">
    <source>
        <dbReference type="Proteomes" id="UP000036780"/>
    </source>
</evidence>
<dbReference type="InterPro" id="IPR001347">
    <property type="entry name" value="SIS_dom"/>
</dbReference>
<gene>
    <name evidence="5" type="ORF">AFK71_08350</name>
</gene>
<dbReference type="PROSITE" id="PS51071">
    <property type="entry name" value="HTH_RPIR"/>
    <property type="match status" value="1"/>
</dbReference>
<evidence type="ECO:0000259" key="4">
    <source>
        <dbReference type="PROSITE" id="PS51071"/>
    </source>
</evidence>
<keyword evidence="1" id="KW-0805">Transcription regulation</keyword>
<dbReference type="SUPFAM" id="SSF53697">
    <property type="entry name" value="SIS domain"/>
    <property type="match status" value="1"/>
</dbReference>
<dbReference type="GO" id="GO:0097367">
    <property type="term" value="F:carbohydrate derivative binding"/>
    <property type="evidence" value="ECO:0007669"/>
    <property type="project" value="InterPro"/>
</dbReference>
<feature type="domain" description="HTH rpiR-type" evidence="4">
    <location>
        <begin position="1"/>
        <end position="77"/>
    </location>
</feature>
<dbReference type="GO" id="GO:0003677">
    <property type="term" value="F:DNA binding"/>
    <property type="evidence" value="ECO:0007669"/>
    <property type="project" value="UniProtKB-KW"/>
</dbReference>
<organism evidence="5 6">
    <name type="scientific">Virgibacillus pantothenticus</name>
    <dbReference type="NCBI Taxonomy" id="1473"/>
    <lineage>
        <taxon>Bacteria</taxon>
        <taxon>Bacillati</taxon>
        <taxon>Bacillota</taxon>
        <taxon>Bacilli</taxon>
        <taxon>Bacillales</taxon>
        <taxon>Bacillaceae</taxon>
        <taxon>Virgibacillus</taxon>
    </lineage>
</organism>
<keyword evidence="6" id="KW-1185">Reference proteome</keyword>
<sequence length="254" mass="29426">MLIKDLINKHFDKLSESDIDTLNYVLHHIEECSQMSILELAKTCAMSKSSILRMTQKLGFSGYSEFKYSLKSELEITDNQPNTDLFEIQLNEFEKSRKMFHNIQTDPIYEQIYSADTLYGFATGWGQKNVLEELARNLMSCDKQLFIIPAEREFDVILSRMNKRDLVIIISLSGDLTHQMDTIKQLSILGIPTLSITSLRNNKLAELCTYNIYFESTKLGRFYGFEHRSFIGLFSILDLLYRGYLDYSLKKGKA</sequence>
<dbReference type="InterPro" id="IPR009057">
    <property type="entry name" value="Homeodomain-like_sf"/>
</dbReference>
<dbReference type="AlphaFoldDB" id="A0A0L0QTV7"/>
<dbReference type="PANTHER" id="PTHR30514:SF1">
    <property type="entry name" value="HTH-TYPE TRANSCRIPTIONAL REGULATOR HEXR-RELATED"/>
    <property type="match status" value="1"/>
</dbReference>
<evidence type="ECO:0000256" key="2">
    <source>
        <dbReference type="ARBA" id="ARBA00023125"/>
    </source>
</evidence>
<dbReference type="Pfam" id="PF01380">
    <property type="entry name" value="SIS"/>
    <property type="match status" value="1"/>
</dbReference>
<dbReference type="GO" id="GO:0003700">
    <property type="term" value="F:DNA-binding transcription factor activity"/>
    <property type="evidence" value="ECO:0007669"/>
    <property type="project" value="InterPro"/>
</dbReference>
<keyword evidence="3" id="KW-0804">Transcription</keyword>
<dbReference type="InterPro" id="IPR047640">
    <property type="entry name" value="RpiR-like"/>
</dbReference>
<dbReference type="Pfam" id="PF01418">
    <property type="entry name" value="HTH_6"/>
    <property type="match status" value="1"/>
</dbReference>
<comment type="caution">
    <text evidence="5">The sequence shown here is derived from an EMBL/GenBank/DDBJ whole genome shotgun (WGS) entry which is preliminary data.</text>
</comment>
<evidence type="ECO:0000256" key="1">
    <source>
        <dbReference type="ARBA" id="ARBA00023015"/>
    </source>
</evidence>
<dbReference type="CDD" id="cd05013">
    <property type="entry name" value="SIS_RpiR"/>
    <property type="match status" value="1"/>
</dbReference>